<evidence type="ECO:0000313" key="1">
    <source>
        <dbReference type="EMBL" id="WZE63490.1"/>
    </source>
</evidence>
<dbReference type="EMBL" id="OR756649">
    <property type="protein sequence ID" value="WZE63490.1"/>
    <property type="molecule type" value="Genomic_DNA"/>
</dbReference>
<sequence length="58" mass="6898">MNTIPVEETNLPRVVRYRGRRVRVLEYLPKNRFVILDSTDSRRIVGRADIAFVRKAKR</sequence>
<protein>
    <submittedName>
        <fullName evidence="1">Uncharacterized protein</fullName>
    </submittedName>
</protein>
<organism evidence="1">
    <name type="scientific">Micrococcus phage Kurnik</name>
    <dbReference type="NCBI Taxonomy" id="3092208"/>
    <lineage>
        <taxon>Viruses</taxon>
        <taxon>Duplodnaviria</taxon>
        <taxon>Heunggongvirae</taxon>
        <taxon>Uroviricota</taxon>
        <taxon>Caudoviricetes</taxon>
    </lineage>
</organism>
<proteinExistence type="predicted"/>
<accession>A0AAU6R5I3</accession>
<name>A0AAU6R5I3_9CAUD</name>
<reference evidence="1" key="1">
    <citation type="submission" date="2023-10" db="EMBL/GenBank/DDBJ databases">
        <title>Two new lytic phages for Micrococcus sp. strain 1402.</title>
        <authorList>
            <person name="Petrzik K."/>
        </authorList>
    </citation>
    <scope>NUCLEOTIDE SEQUENCE</scope>
</reference>